<organism evidence="3">
    <name type="scientific">Harpegnathos saltator</name>
    <name type="common">Jerdon's jumping ant</name>
    <dbReference type="NCBI Taxonomy" id="610380"/>
    <lineage>
        <taxon>Eukaryota</taxon>
        <taxon>Metazoa</taxon>
        <taxon>Ecdysozoa</taxon>
        <taxon>Arthropoda</taxon>
        <taxon>Hexapoda</taxon>
        <taxon>Insecta</taxon>
        <taxon>Pterygota</taxon>
        <taxon>Neoptera</taxon>
        <taxon>Endopterygota</taxon>
        <taxon>Hymenoptera</taxon>
        <taxon>Apocrita</taxon>
        <taxon>Aculeata</taxon>
        <taxon>Formicoidea</taxon>
        <taxon>Formicidae</taxon>
        <taxon>Ponerinae</taxon>
        <taxon>Ponerini</taxon>
        <taxon>Harpegnathos</taxon>
    </lineage>
</organism>
<dbReference type="AlphaFoldDB" id="E2BAH4"/>
<name>E2BAH4_HARSA</name>
<proteinExistence type="predicted"/>
<keyword evidence="3" id="KW-1185">Reference proteome</keyword>
<reference evidence="2 3" key="1">
    <citation type="journal article" date="2010" name="Science">
        <title>Genomic comparison of the ants Camponotus floridanus and Harpegnathos saltator.</title>
        <authorList>
            <person name="Bonasio R."/>
            <person name="Zhang G."/>
            <person name="Ye C."/>
            <person name="Mutti N.S."/>
            <person name="Fang X."/>
            <person name="Qin N."/>
            <person name="Donahue G."/>
            <person name="Yang P."/>
            <person name="Li Q."/>
            <person name="Li C."/>
            <person name="Zhang P."/>
            <person name="Huang Z."/>
            <person name="Berger S.L."/>
            <person name="Reinberg D."/>
            <person name="Wang J."/>
            <person name="Liebig J."/>
        </authorList>
    </citation>
    <scope>NUCLEOTIDE SEQUENCE [LARGE SCALE GENOMIC DNA]</scope>
    <source>
        <strain evidence="2 3">R22 G/1</strain>
    </source>
</reference>
<dbReference type="InParanoid" id="E2BAH4"/>
<dbReference type="EMBL" id="GL446730">
    <property type="protein sequence ID" value="EFN87306.1"/>
    <property type="molecule type" value="Genomic_DNA"/>
</dbReference>
<evidence type="ECO:0000313" key="3">
    <source>
        <dbReference type="Proteomes" id="UP000008237"/>
    </source>
</evidence>
<feature type="region of interest" description="Disordered" evidence="1">
    <location>
        <begin position="1"/>
        <end position="20"/>
    </location>
</feature>
<evidence type="ECO:0000256" key="1">
    <source>
        <dbReference type="SAM" id="MobiDB-lite"/>
    </source>
</evidence>
<feature type="compositionally biased region" description="Basic and acidic residues" evidence="1">
    <location>
        <begin position="11"/>
        <end position="20"/>
    </location>
</feature>
<dbReference type="Proteomes" id="UP000008237">
    <property type="component" value="Unassembled WGS sequence"/>
</dbReference>
<gene>
    <name evidence="2" type="ORF">EAI_03010</name>
</gene>
<evidence type="ECO:0000313" key="2">
    <source>
        <dbReference type="EMBL" id="EFN87306.1"/>
    </source>
</evidence>
<sequence>MLRAKKLATMTDKELRDENKGNLDAALGKSEDQQESVNVWSKFANYQLSTLSSHRLSNTTNFAAKSLENNFSAKDCRRKLSFMEVTG</sequence>
<accession>E2BAH4</accession>
<protein>
    <submittedName>
        <fullName evidence="2">Uncharacterized protein</fullName>
    </submittedName>
</protein>